<keyword evidence="2" id="KW-0645">Protease</keyword>
<dbReference type="EMBL" id="NRRL01000042">
    <property type="protein sequence ID" value="MBK1669241.1"/>
    <property type="molecule type" value="Genomic_DNA"/>
</dbReference>
<keyword evidence="5" id="KW-0862">Zinc</keyword>
<reference evidence="10 11" key="1">
    <citation type="journal article" date="2020" name="Microorganisms">
        <title>Osmotic Adaptation and Compatible Solute Biosynthesis of Phototrophic Bacteria as Revealed from Genome Analyses.</title>
        <authorList>
            <person name="Imhoff J.F."/>
            <person name="Rahn T."/>
            <person name="Kunzel S."/>
            <person name="Keller A."/>
            <person name="Neulinger S.C."/>
        </authorList>
    </citation>
    <scope>NUCLEOTIDE SEQUENCE [LARGE SCALE GENOMIC DNA]</scope>
    <source>
        <strain evidence="10 11">DSM 9895</strain>
    </source>
</reference>
<evidence type="ECO:0000256" key="5">
    <source>
        <dbReference type="ARBA" id="ARBA00022833"/>
    </source>
</evidence>
<accession>A0ABS1DFI8</accession>
<dbReference type="CDD" id="cd12797">
    <property type="entry name" value="M23_peptidase"/>
    <property type="match status" value="1"/>
</dbReference>
<evidence type="ECO:0000256" key="2">
    <source>
        <dbReference type="ARBA" id="ARBA00022670"/>
    </source>
</evidence>
<evidence type="ECO:0000256" key="3">
    <source>
        <dbReference type="ARBA" id="ARBA00022723"/>
    </source>
</evidence>
<sequence>MRQPDSHRSRLLKRALPALLAALVAVGPTAPAAAQDGGDPPSGTSLETIEERARQRREQARDLKQKAATLSEQARSLKAKSVTVARRIQELERELTDIEHTLATLEAERRRKRQQLDARRGQLAKTLAALQRIAVLPPEALAVARASPLEIVRSANLLQVAIPEIEQRAQALKREIADLRQLSQEITDQRAELRETASEVEQERAELEQLAARKRELRAEAIQRSQSAAEEAEALADRAETMRELMAELQAQRAAREAAMRARRDNAAPTPATKPTPPSRQAGSRAAPAEKPAAGTQTAARTPPAPGARAPGAGGVRLDRPADIRDFPDRHNSLSVPAAGRIVTRYGERMRRAGGRVSAKGIEIVTRPGAQVVAPYDGKVVYAGPFRGYGRILIIEHGGRYHSLLAGLERIDAVVGQWVLAGEPVGVMAGGATAGGTGAGGQINPPAGRTPKLYVELRRTGQPINPLPWLARTGDKVRG</sequence>
<dbReference type="InterPro" id="IPR016047">
    <property type="entry name" value="M23ase_b-sheet_dom"/>
</dbReference>
<evidence type="ECO:0000256" key="4">
    <source>
        <dbReference type="ARBA" id="ARBA00022801"/>
    </source>
</evidence>
<evidence type="ECO:0000256" key="1">
    <source>
        <dbReference type="ARBA" id="ARBA00001947"/>
    </source>
</evidence>
<feature type="compositionally biased region" description="Low complexity" evidence="7">
    <location>
        <begin position="292"/>
        <end position="311"/>
    </location>
</feature>
<keyword evidence="3" id="KW-0479">Metal-binding</keyword>
<proteinExistence type="predicted"/>
<feature type="compositionally biased region" description="Low complexity" evidence="7">
    <location>
        <begin position="30"/>
        <end position="43"/>
    </location>
</feature>
<comment type="cofactor">
    <cofactor evidence="1">
        <name>Zn(2+)</name>
        <dbReference type="ChEBI" id="CHEBI:29105"/>
    </cofactor>
</comment>
<protein>
    <recommendedName>
        <fullName evidence="9">M23ase beta-sheet core domain-containing protein</fullName>
    </recommendedName>
</protein>
<keyword evidence="11" id="KW-1185">Reference proteome</keyword>
<dbReference type="Proteomes" id="UP001296873">
    <property type="component" value="Unassembled WGS sequence"/>
</dbReference>
<feature type="signal peptide" evidence="8">
    <location>
        <begin position="1"/>
        <end position="34"/>
    </location>
</feature>
<evidence type="ECO:0000313" key="11">
    <source>
        <dbReference type="Proteomes" id="UP001296873"/>
    </source>
</evidence>
<comment type="caution">
    <text evidence="10">The sequence shown here is derived from an EMBL/GenBank/DDBJ whole genome shotgun (WGS) entry which is preliminary data.</text>
</comment>
<feature type="region of interest" description="Disordered" evidence="7">
    <location>
        <begin position="30"/>
        <end position="55"/>
    </location>
</feature>
<feature type="region of interest" description="Disordered" evidence="7">
    <location>
        <begin position="251"/>
        <end position="334"/>
    </location>
</feature>
<evidence type="ECO:0000259" key="9">
    <source>
        <dbReference type="Pfam" id="PF01551"/>
    </source>
</evidence>
<dbReference type="InterPro" id="IPR011055">
    <property type="entry name" value="Dup_hybrid_motif"/>
</dbReference>
<dbReference type="Gene3D" id="2.70.70.10">
    <property type="entry name" value="Glucose Permease (Domain IIA)"/>
    <property type="match status" value="1"/>
</dbReference>
<evidence type="ECO:0000256" key="7">
    <source>
        <dbReference type="SAM" id="MobiDB-lite"/>
    </source>
</evidence>
<dbReference type="PANTHER" id="PTHR21666">
    <property type="entry name" value="PEPTIDASE-RELATED"/>
    <property type="match status" value="1"/>
</dbReference>
<keyword evidence="6" id="KW-0482">Metalloprotease</keyword>
<feature type="chain" id="PRO_5046034011" description="M23ase beta-sheet core domain-containing protein" evidence="8">
    <location>
        <begin position="35"/>
        <end position="479"/>
    </location>
</feature>
<dbReference type="SUPFAM" id="SSF51261">
    <property type="entry name" value="Duplicated hybrid motif"/>
    <property type="match status" value="1"/>
</dbReference>
<organism evidence="10 11">
    <name type="scientific">Rhodovibrio sodomensis</name>
    <dbReference type="NCBI Taxonomy" id="1088"/>
    <lineage>
        <taxon>Bacteria</taxon>
        <taxon>Pseudomonadati</taxon>
        <taxon>Pseudomonadota</taxon>
        <taxon>Alphaproteobacteria</taxon>
        <taxon>Rhodospirillales</taxon>
        <taxon>Rhodovibrionaceae</taxon>
        <taxon>Rhodovibrio</taxon>
    </lineage>
</organism>
<keyword evidence="4" id="KW-0378">Hydrolase</keyword>
<dbReference type="Pfam" id="PF01551">
    <property type="entry name" value="Peptidase_M23"/>
    <property type="match status" value="1"/>
</dbReference>
<keyword evidence="8" id="KW-0732">Signal</keyword>
<dbReference type="InterPro" id="IPR050570">
    <property type="entry name" value="Cell_wall_metabolism_enzyme"/>
</dbReference>
<evidence type="ECO:0000313" key="10">
    <source>
        <dbReference type="EMBL" id="MBK1669241.1"/>
    </source>
</evidence>
<feature type="compositionally biased region" description="Basic and acidic residues" evidence="7">
    <location>
        <begin position="317"/>
        <end position="332"/>
    </location>
</feature>
<evidence type="ECO:0000256" key="6">
    <source>
        <dbReference type="ARBA" id="ARBA00023049"/>
    </source>
</evidence>
<evidence type="ECO:0000256" key="8">
    <source>
        <dbReference type="SAM" id="SignalP"/>
    </source>
</evidence>
<feature type="compositionally biased region" description="Basic and acidic residues" evidence="7">
    <location>
        <begin position="254"/>
        <end position="266"/>
    </location>
</feature>
<dbReference type="RefSeq" id="WP_200341567.1">
    <property type="nucleotide sequence ID" value="NZ_NRRL01000042.1"/>
</dbReference>
<feature type="domain" description="M23ase beta-sheet core" evidence="9">
    <location>
        <begin position="359"/>
        <end position="466"/>
    </location>
</feature>
<name>A0ABS1DFI8_9PROT</name>
<gene>
    <name evidence="10" type="ORF">CKO28_14480</name>
</gene>
<dbReference type="PANTHER" id="PTHR21666:SF288">
    <property type="entry name" value="CELL DIVISION PROTEIN YTFB"/>
    <property type="match status" value="1"/>
</dbReference>